<proteinExistence type="predicted"/>
<dbReference type="AlphaFoldDB" id="A0AAD4IZX2"/>
<evidence type="ECO:0000256" key="2">
    <source>
        <dbReference type="SAM" id="MobiDB-lite"/>
    </source>
</evidence>
<evidence type="ECO:0000256" key="1">
    <source>
        <dbReference type="SAM" id="Coils"/>
    </source>
</evidence>
<evidence type="ECO:0000313" key="4">
    <source>
        <dbReference type="Proteomes" id="UP001190926"/>
    </source>
</evidence>
<feature type="coiled-coil region" evidence="1">
    <location>
        <begin position="298"/>
        <end position="346"/>
    </location>
</feature>
<evidence type="ECO:0000313" key="3">
    <source>
        <dbReference type="EMBL" id="KAH6824359.1"/>
    </source>
</evidence>
<gene>
    <name evidence="3" type="ORF">C2S53_012566</name>
</gene>
<feature type="region of interest" description="Disordered" evidence="2">
    <location>
        <begin position="217"/>
        <end position="246"/>
    </location>
</feature>
<accession>A0AAD4IZX2</accession>
<name>A0AAD4IZX2_PERFH</name>
<reference evidence="3 4" key="1">
    <citation type="journal article" date="2021" name="Nat. Commun.">
        <title>Incipient diploidization of the medicinal plant Perilla within 10,000 years.</title>
        <authorList>
            <person name="Zhang Y."/>
            <person name="Shen Q."/>
            <person name="Leng L."/>
            <person name="Zhang D."/>
            <person name="Chen S."/>
            <person name="Shi Y."/>
            <person name="Ning Z."/>
            <person name="Chen S."/>
        </authorList>
    </citation>
    <scope>NUCLEOTIDE SEQUENCE [LARGE SCALE GENOMIC DNA]</scope>
    <source>
        <strain evidence="4">cv. PC099</strain>
    </source>
</reference>
<comment type="caution">
    <text evidence="3">The sequence shown here is derived from an EMBL/GenBank/DDBJ whole genome shotgun (WGS) entry which is preliminary data.</text>
</comment>
<dbReference type="PANTHER" id="PTHR33499:SF11">
    <property type="entry name" value="NO APICAL MERISTEM-ASSOCIATED C-TERMINAL DOMAIN-CONTAINING PROTEIN"/>
    <property type="match status" value="1"/>
</dbReference>
<keyword evidence="1" id="KW-0175">Coiled coil</keyword>
<dbReference type="Proteomes" id="UP001190926">
    <property type="component" value="Unassembled WGS sequence"/>
</dbReference>
<protein>
    <submittedName>
        <fullName evidence="3">Uncharacterized protein</fullName>
    </submittedName>
</protein>
<dbReference type="EMBL" id="SDAM02000350">
    <property type="protein sequence ID" value="KAH6824359.1"/>
    <property type="molecule type" value="Genomic_DNA"/>
</dbReference>
<dbReference type="PANTHER" id="PTHR33499">
    <property type="entry name" value="OS12G0282400 PROTEIN-RELATED"/>
    <property type="match status" value="1"/>
</dbReference>
<sequence>MPPKWVKGQPVIDIPVVGRSSMTKNAPDAHTQKLGLGKRLKHGDRLRKCIKENGKIPVIFRKKDGHPVGEYASMFMTELGIAVKKFVPLQVSGWINVTTEQKRSILNWLESAFMVDFGLGPNSVKKETEKLMNIRFRNHRRKMHQHYKALAHLPWEERLKCVPKEYCKSDADWEFMCKMFESETFKKKSVRNSGNRSKIKSSNNYCGGSKTLLQYDADDGSGEKDGITSSNETDNNPEKGCPGESAIIANNDKQIGSDNQDDGSQSLEEVDVAKGACDQVQESQAGFVARLGNKLQPAKSTSSNATSLTAENAKLRNELHSTRIALQLTEDKVRILEANQKRLEETIQANTQIMEANQRMMKQVLEKIASDIAQSLAQLPSSAPPPPCL</sequence>
<organism evidence="3 4">
    <name type="scientific">Perilla frutescens var. hirtella</name>
    <name type="common">Perilla citriodora</name>
    <name type="synonym">Perilla setoyensis</name>
    <dbReference type="NCBI Taxonomy" id="608512"/>
    <lineage>
        <taxon>Eukaryota</taxon>
        <taxon>Viridiplantae</taxon>
        <taxon>Streptophyta</taxon>
        <taxon>Embryophyta</taxon>
        <taxon>Tracheophyta</taxon>
        <taxon>Spermatophyta</taxon>
        <taxon>Magnoliopsida</taxon>
        <taxon>eudicotyledons</taxon>
        <taxon>Gunneridae</taxon>
        <taxon>Pentapetalae</taxon>
        <taxon>asterids</taxon>
        <taxon>lamiids</taxon>
        <taxon>Lamiales</taxon>
        <taxon>Lamiaceae</taxon>
        <taxon>Nepetoideae</taxon>
        <taxon>Elsholtzieae</taxon>
        <taxon>Perilla</taxon>
    </lineage>
</organism>
<keyword evidence="4" id="KW-1185">Reference proteome</keyword>